<name>A0ABV3QF72_9GAMM</name>
<reference evidence="4 5" key="1">
    <citation type="submission" date="2024-06" db="EMBL/GenBank/DDBJ databases">
        <authorList>
            <person name="Woo H."/>
        </authorList>
    </citation>
    <scope>NUCLEOTIDE SEQUENCE [LARGE SCALE GENOMIC DNA]</scope>
    <source>
        <strain evidence="4 5">Si-c</strain>
    </source>
</reference>
<gene>
    <name evidence="4" type="ORF">ABQJ54_09240</name>
</gene>
<evidence type="ECO:0000256" key="1">
    <source>
        <dbReference type="ARBA" id="ARBA00006484"/>
    </source>
</evidence>
<dbReference type="NCBIfam" id="NF005559">
    <property type="entry name" value="PRK07231.1"/>
    <property type="match status" value="1"/>
</dbReference>
<dbReference type="InterPro" id="IPR036291">
    <property type="entry name" value="NAD(P)-bd_dom_sf"/>
</dbReference>
<dbReference type="InterPro" id="IPR020904">
    <property type="entry name" value="Sc_DH/Rdtase_CS"/>
</dbReference>
<dbReference type="SUPFAM" id="SSF51735">
    <property type="entry name" value="NAD(P)-binding Rossmann-fold domains"/>
    <property type="match status" value="1"/>
</dbReference>
<proteinExistence type="inferred from homology"/>
<dbReference type="InterPro" id="IPR002347">
    <property type="entry name" value="SDR_fam"/>
</dbReference>
<dbReference type="EC" id="1.1.1.47" evidence="4"/>
<dbReference type="SMART" id="SM00822">
    <property type="entry name" value="PKS_KR"/>
    <property type="match status" value="1"/>
</dbReference>
<evidence type="ECO:0000256" key="2">
    <source>
        <dbReference type="ARBA" id="ARBA00023002"/>
    </source>
</evidence>
<dbReference type="PRINTS" id="PR00081">
    <property type="entry name" value="GDHRDH"/>
</dbReference>
<keyword evidence="5" id="KW-1185">Reference proteome</keyword>
<dbReference type="EMBL" id="JBFOHK010000002">
    <property type="protein sequence ID" value="MEW9571937.1"/>
    <property type="molecule type" value="Genomic_DNA"/>
</dbReference>
<dbReference type="PROSITE" id="PS00061">
    <property type="entry name" value="ADH_SHORT"/>
    <property type="match status" value="1"/>
</dbReference>
<accession>A0ABV3QF72</accession>
<dbReference type="Proteomes" id="UP001556220">
    <property type="component" value="Unassembled WGS sequence"/>
</dbReference>
<evidence type="ECO:0000259" key="3">
    <source>
        <dbReference type="SMART" id="SM00822"/>
    </source>
</evidence>
<protein>
    <submittedName>
        <fullName evidence="4">Glucose 1-dehydrogenase</fullName>
        <ecNumber evidence="4">1.1.1.47</ecNumber>
    </submittedName>
</protein>
<comment type="caution">
    <text evidence="4">The sequence shown here is derived from an EMBL/GenBank/DDBJ whole genome shotgun (WGS) entry which is preliminary data.</text>
</comment>
<keyword evidence="2 4" id="KW-0560">Oxidoreductase</keyword>
<organism evidence="4 5">
    <name type="scientific">Rhodanobacter lycopersici</name>
    <dbReference type="NCBI Taxonomy" id="3162487"/>
    <lineage>
        <taxon>Bacteria</taxon>
        <taxon>Pseudomonadati</taxon>
        <taxon>Pseudomonadota</taxon>
        <taxon>Gammaproteobacteria</taxon>
        <taxon>Lysobacterales</taxon>
        <taxon>Rhodanobacteraceae</taxon>
        <taxon>Rhodanobacter</taxon>
    </lineage>
</organism>
<dbReference type="PRINTS" id="PR00080">
    <property type="entry name" value="SDRFAMILY"/>
</dbReference>
<dbReference type="Pfam" id="PF13561">
    <property type="entry name" value="adh_short_C2"/>
    <property type="match status" value="1"/>
</dbReference>
<comment type="similarity">
    <text evidence="1">Belongs to the short-chain dehydrogenases/reductases (SDR) family.</text>
</comment>
<evidence type="ECO:0000313" key="4">
    <source>
        <dbReference type="EMBL" id="MEW9571937.1"/>
    </source>
</evidence>
<sequence>MSKLQGKTALVTGASKGIGAAIAKALAAAGAAVAVNYASSKAGADAVVAEITAAGGKAFAVQGDVSKAADAEAIVAQTVERFGRLDILVNNSGIYEFLPIEGISEEHYRKQFDVNVLGLLLTTQAAARHLGQGASVINIGSLVARITPPGSAVYTATKAAVEGITGALAQELGARGIRVNALNPGMVETEGAHAAGFIGSDFQAHAVAQTPLGRIGQPQDIASIAVFLASDDAGWLTGEKLYAGGGLR</sequence>
<feature type="domain" description="Ketoreductase" evidence="3">
    <location>
        <begin position="7"/>
        <end position="190"/>
    </location>
</feature>
<dbReference type="GO" id="GO:0047936">
    <property type="term" value="F:glucose 1-dehydrogenase [NAD(P)+] activity"/>
    <property type="evidence" value="ECO:0007669"/>
    <property type="project" value="UniProtKB-EC"/>
</dbReference>
<dbReference type="Gene3D" id="3.40.50.720">
    <property type="entry name" value="NAD(P)-binding Rossmann-like Domain"/>
    <property type="match status" value="1"/>
</dbReference>
<evidence type="ECO:0000313" key="5">
    <source>
        <dbReference type="Proteomes" id="UP001556220"/>
    </source>
</evidence>
<dbReference type="PANTHER" id="PTHR43639">
    <property type="entry name" value="OXIDOREDUCTASE, SHORT-CHAIN DEHYDROGENASE/REDUCTASE FAMILY (AFU_ORTHOLOGUE AFUA_5G02870)"/>
    <property type="match status" value="1"/>
</dbReference>
<dbReference type="RefSeq" id="WP_367854003.1">
    <property type="nucleotide sequence ID" value="NZ_JBFOHK010000002.1"/>
</dbReference>
<dbReference type="PANTHER" id="PTHR43639:SF1">
    <property type="entry name" value="SHORT-CHAIN DEHYDROGENASE_REDUCTASE FAMILY PROTEIN"/>
    <property type="match status" value="1"/>
</dbReference>
<dbReference type="InterPro" id="IPR057326">
    <property type="entry name" value="KR_dom"/>
</dbReference>